<name>A0AC34EZT1_9BILA</name>
<dbReference type="Proteomes" id="UP000887579">
    <property type="component" value="Unplaced"/>
</dbReference>
<evidence type="ECO:0000313" key="2">
    <source>
        <dbReference type="WBParaSite" id="ES5_v2.g10208.t1"/>
    </source>
</evidence>
<dbReference type="WBParaSite" id="ES5_v2.g10208.t1">
    <property type="protein sequence ID" value="ES5_v2.g10208.t1"/>
    <property type="gene ID" value="ES5_v2.g10208"/>
</dbReference>
<reference evidence="2" key="1">
    <citation type="submission" date="2022-11" db="UniProtKB">
        <authorList>
            <consortium name="WormBaseParasite"/>
        </authorList>
    </citation>
    <scope>IDENTIFICATION</scope>
</reference>
<sequence length="111" mass="12424">MISKRIIAMIVSYLARLILLLPEITATDANKLAEIAEQSHKSSQIPLAKTPYPSKKPAEKNAFTQMYDFSKPTVDSLFTKPPPNPLFDGTQENCLPVNEAMRKHLIQVSLK</sequence>
<proteinExistence type="predicted"/>
<accession>A0AC34EZT1</accession>
<organism evidence="1 2">
    <name type="scientific">Panagrolaimus sp. ES5</name>
    <dbReference type="NCBI Taxonomy" id="591445"/>
    <lineage>
        <taxon>Eukaryota</taxon>
        <taxon>Metazoa</taxon>
        <taxon>Ecdysozoa</taxon>
        <taxon>Nematoda</taxon>
        <taxon>Chromadorea</taxon>
        <taxon>Rhabditida</taxon>
        <taxon>Tylenchina</taxon>
        <taxon>Panagrolaimomorpha</taxon>
        <taxon>Panagrolaimoidea</taxon>
        <taxon>Panagrolaimidae</taxon>
        <taxon>Panagrolaimus</taxon>
    </lineage>
</organism>
<protein>
    <submittedName>
        <fullName evidence="2">Uncharacterized protein</fullName>
    </submittedName>
</protein>
<evidence type="ECO:0000313" key="1">
    <source>
        <dbReference type="Proteomes" id="UP000887579"/>
    </source>
</evidence>